<feature type="region of interest" description="Disordered" evidence="1">
    <location>
        <begin position="202"/>
        <end position="232"/>
    </location>
</feature>
<dbReference type="PANTHER" id="PTHR31011:SF2">
    <property type="entry name" value="PROTEIN STB2-RELATED"/>
    <property type="match status" value="1"/>
</dbReference>
<dbReference type="KEGG" id="ncs:NCAS_0H03250"/>
<feature type="compositionally biased region" description="Low complexity" evidence="1">
    <location>
        <begin position="202"/>
        <end position="211"/>
    </location>
</feature>
<feature type="compositionally biased region" description="Polar residues" evidence="1">
    <location>
        <begin position="477"/>
        <end position="489"/>
    </location>
</feature>
<dbReference type="PANTHER" id="PTHR31011">
    <property type="entry name" value="PROTEIN STB2-RELATED"/>
    <property type="match status" value="1"/>
</dbReference>
<dbReference type="GO" id="GO:0070822">
    <property type="term" value="C:Sin3-type complex"/>
    <property type="evidence" value="ECO:0007669"/>
    <property type="project" value="TreeGrafter"/>
</dbReference>
<feature type="compositionally biased region" description="Basic and acidic residues" evidence="1">
    <location>
        <begin position="495"/>
        <end position="505"/>
    </location>
</feature>
<dbReference type="GeneID" id="96905312"/>
<dbReference type="OrthoDB" id="19806at2759"/>
<dbReference type="InterPro" id="IPR059025">
    <property type="entry name" value="STB6_N"/>
</dbReference>
<evidence type="ECO:0000259" key="2">
    <source>
        <dbReference type="Pfam" id="PF25995"/>
    </source>
</evidence>
<dbReference type="EMBL" id="HE576759">
    <property type="protein sequence ID" value="CCC71635.1"/>
    <property type="molecule type" value="Genomic_DNA"/>
</dbReference>
<reference evidence="3 4" key="1">
    <citation type="journal article" date="2011" name="Proc. Natl. Acad. Sci. U.S.A.">
        <title>Evolutionary erosion of yeast sex chromosomes by mating-type switching accidents.</title>
        <authorList>
            <person name="Gordon J.L."/>
            <person name="Armisen D."/>
            <person name="Proux-Wera E."/>
            <person name="Oheigeartaigh S.S."/>
            <person name="Byrne K.P."/>
            <person name="Wolfe K.H."/>
        </authorList>
    </citation>
    <scope>NUCLEOTIDE SEQUENCE [LARGE SCALE GENOMIC DNA]</scope>
    <source>
        <strain evidence="4">ATCC 76901 / BCRC 22586 / CBS 4309 / NBRC 1992 / NRRL Y-12630</strain>
    </source>
</reference>
<name>G0VJF6_NAUCA</name>
<dbReference type="RefSeq" id="XP_003677982.1">
    <property type="nucleotide sequence ID" value="XM_003677934.1"/>
</dbReference>
<feature type="compositionally biased region" description="Basic and acidic residues" evidence="1">
    <location>
        <begin position="214"/>
        <end position="228"/>
    </location>
</feature>
<dbReference type="InterPro" id="IPR038919">
    <property type="entry name" value="STB2/STB2"/>
</dbReference>
<dbReference type="AlphaFoldDB" id="G0VJF6"/>
<dbReference type="FunCoup" id="G0VJF6">
    <property type="interactions" value="49"/>
</dbReference>
<gene>
    <name evidence="3" type="primary">NCAS0H03250</name>
    <name evidence="3" type="ordered locus">NCAS_0H03250</name>
</gene>
<evidence type="ECO:0000256" key="1">
    <source>
        <dbReference type="SAM" id="MobiDB-lite"/>
    </source>
</evidence>
<dbReference type="STRING" id="1064592.G0VJF6"/>
<dbReference type="InParanoid" id="G0VJF6"/>
<accession>G0VJF6</accession>
<proteinExistence type="predicted"/>
<dbReference type="Proteomes" id="UP000001640">
    <property type="component" value="Chromosome 8"/>
</dbReference>
<evidence type="ECO:0000313" key="4">
    <source>
        <dbReference type="Proteomes" id="UP000001640"/>
    </source>
</evidence>
<reference key="2">
    <citation type="submission" date="2011-08" db="EMBL/GenBank/DDBJ databases">
        <title>Genome sequence of Naumovozyma castellii.</title>
        <authorList>
            <person name="Gordon J.L."/>
            <person name="Armisen D."/>
            <person name="Proux-Wera E."/>
            <person name="OhEigeartaigh S.S."/>
            <person name="Byrne K.P."/>
            <person name="Wolfe K.H."/>
        </authorList>
    </citation>
    <scope>NUCLEOTIDE SEQUENCE</scope>
    <source>
        <strain>Type strain:CBS 4309</strain>
    </source>
</reference>
<organism evidence="3 4">
    <name type="scientific">Naumovozyma castellii</name>
    <name type="common">Yeast</name>
    <name type="synonym">Saccharomyces castellii</name>
    <dbReference type="NCBI Taxonomy" id="27288"/>
    <lineage>
        <taxon>Eukaryota</taxon>
        <taxon>Fungi</taxon>
        <taxon>Dikarya</taxon>
        <taxon>Ascomycota</taxon>
        <taxon>Saccharomycotina</taxon>
        <taxon>Saccharomycetes</taxon>
        <taxon>Saccharomycetales</taxon>
        <taxon>Saccharomycetaceae</taxon>
        <taxon>Naumovozyma</taxon>
    </lineage>
</organism>
<sequence>MTTHIPIHIPSMVKERPKWTNLRYPEVIPETELGSFIFPDMRALHRLNVGLYPNIAYETVKVQGCEIYIVEQWTAQRKMSTIITSYTGNSQDEVTGVRVILPKDPTEWPGVFKTYYKELMASCHPKVINGSTLFITNLSSMSSSLYLIHVECGDIREVWDNFKINFDLKRLHCGGRQGLLLNGISNAALEKFSQVYKIPVKKGSNSGNSNSDNEEGKRKQNEVDHSPDETSDIQKMNACTSPVIELVTLVQLSLSYFGLLDFKIQKSGLFCEQTKGAIEVWWKRYGRTYMGINKPKNETTLGPTTVAALISLVLSCYFKLMVEDCISSKDPFDEQGFYSGIYTFQKKYGMSQTHKSIYFDEETVERLFEVSARSSNADIFKFKRVVKSRVQDMAGMGNFMHLSNDVLTTDLDTLVRNIHSGALASLWKGKGRSTRDINNGWSKRRFLETNFNKGNPDELLKKQKLYHDKNMIDTAIINENSPRTTTNLESDSEVYDSKPNEKESQLESTNGSGSSLSISSMCVNYDKNKYLRSHDLNMVYQKEFYRRKSIPFVNDGLEPISVPNNERIESKQPRLHRSTSLSQISNAVEVWELPFDSSVVRMARDLRKVQKQVSKQCCPSTKEDYVIDVVGSQEKVFHNPEEDQQFNNLLKRLHSDIVKCSESNEAFDHVHDDIENKHNYLLKEMKELNSLKSKLCYNVRIMNRRMRDVEDSVQEFDLKLNRYRKLLLEQQPSVTLAIETADDALEFDKCMRNLIHNEKTKYGGFCFKLLEKDFLFHMIKDAMDWGKWICKKFSYSAELTSSSD</sequence>
<evidence type="ECO:0000313" key="3">
    <source>
        <dbReference type="EMBL" id="CCC71635.1"/>
    </source>
</evidence>
<protein>
    <recommendedName>
        <fullName evidence="2">STB6-like N-terminal domain-containing protein</fullName>
    </recommendedName>
</protein>
<feature type="domain" description="STB6-like N-terminal" evidence="2">
    <location>
        <begin position="35"/>
        <end position="171"/>
    </location>
</feature>
<dbReference type="eggNOG" id="ENOG502QT8Q">
    <property type="taxonomic scope" value="Eukaryota"/>
</dbReference>
<dbReference type="HOGENOM" id="CLU_010065_0_0_1"/>
<keyword evidence="4" id="KW-1185">Reference proteome</keyword>
<feature type="region of interest" description="Disordered" evidence="1">
    <location>
        <begin position="477"/>
        <end position="515"/>
    </location>
</feature>
<dbReference type="OMA" id="GDIREVW"/>
<dbReference type="Pfam" id="PF25995">
    <property type="entry name" value="STB6_N"/>
    <property type="match status" value="1"/>
</dbReference>